<dbReference type="PROSITE" id="PS00166">
    <property type="entry name" value="ENOYL_COA_HYDRATASE"/>
    <property type="match status" value="1"/>
</dbReference>
<gene>
    <name evidence="3" type="ORF">ACFQZP_38835</name>
</gene>
<dbReference type="InterPro" id="IPR018376">
    <property type="entry name" value="Enoyl-CoA_hyd/isom_CS"/>
</dbReference>
<dbReference type="InterPro" id="IPR014748">
    <property type="entry name" value="Enoyl-CoA_hydra_C"/>
</dbReference>
<dbReference type="PANTHER" id="PTHR43802:SF1">
    <property type="entry name" value="IP11341P-RELATED"/>
    <property type="match status" value="1"/>
</dbReference>
<evidence type="ECO:0000313" key="4">
    <source>
        <dbReference type="Proteomes" id="UP001596957"/>
    </source>
</evidence>
<evidence type="ECO:0000256" key="1">
    <source>
        <dbReference type="ARBA" id="ARBA00005254"/>
    </source>
</evidence>
<dbReference type="SUPFAM" id="SSF52096">
    <property type="entry name" value="ClpP/crotonase"/>
    <property type="match status" value="1"/>
</dbReference>
<dbReference type="InterPro" id="IPR001753">
    <property type="entry name" value="Enoyl-CoA_hydra/iso"/>
</dbReference>
<dbReference type="NCBIfam" id="NF006100">
    <property type="entry name" value="PRK08252.1"/>
    <property type="match status" value="1"/>
</dbReference>
<dbReference type="CDD" id="cd06558">
    <property type="entry name" value="crotonase-like"/>
    <property type="match status" value="1"/>
</dbReference>
<protein>
    <submittedName>
        <fullName evidence="3">Crotonase/enoyl-CoA hydratase family protein</fullName>
    </submittedName>
</protein>
<dbReference type="InterPro" id="IPR029045">
    <property type="entry name" value="ClpP/crotonase-like_dom_sf"/>
</dbReference>
<proteinExistence type="inferred from homology"/>
<dbReference type="EMBL" id="JBHTEC010000001">
    <property type="protein sequence ID" value="MFD0287506.1"/>
    <property type="molecule type" value="Genomic_DNA"/>
</dbReference>
<dbReference type="Gene3D" id="1.10.12.10">
    <property type="entry name" value="Lyase 2-enoyl-coa Hydratase, Chain A, domain 2"/>
    <property type="match status" value="1"/>
</dbReference>
<dbReference type="PANTHER" id="PTHR43802">
    <property type="entry name" value="ENOYL-COA HYDRATASE"/>
    <property type="match status" value="1"/>
</dbReference>
<comment type="similarity">
    <text evidence="1 2">Belongs to the enoyl-CoA hydratase/isomerase family.</text>
</comment>
<dbReference type="Gene3D" id="3.90.226.10">
    <property type="entry name" value="2-enoyl-CoA Hydratase, Chain A, domain 1"/>
    <property type="match status" value="1"/>
</dbReference>
<evidence type="ECO:0000256" key="2">
    <source>
        <dbReference type="RuleBase" id="RU003707"/>
    </source>
</evidence>
<reference evidence="4" key="1">
    <citation type="journal article" date="2019" name="Int. J. Syst. Evol. Microbiol.">
        <title>The Global Catalogue of Microorganisms (GCM) 10K type strain sequencing project: providing services to taxonomists for standard genome sequencing and annotation.</title>
        <authorList>
            <consortium name="The Broad Institute Genomics Platform"/>
            <consortium name="The Broad Institute Genome Sequencing Center for Infectious Disease"/>
            <person name="Wu L."/>
            <person name="Ma J."/>
        </authorList>
    </citation>
    <scope>NUCLEOTIDE SEQUENCE [LARGE SCALE GENOMIC DNA]</scope>
    <source>
        <strain evidence="4">CGMCC 4.7198</strain>
    </source>
</reference>
<keyword evidence="4" id="KW-1185">Reference proteome</keyword>
<comment type="caution">
    <text evidence="3">The sequence shown here is derived from an EMBL/GenBank/DDBJ whole genome shotgun (WGS) entry which is preliminary data.</text>
</comment>
<dbReference type="Pfam" id="PF00378">
    <property type="entry name" value="ECH_1"/>
    <property type="match status" value="1"/>
</dbReference>
<dbReference type="RefSeq" id="WP_381264534.1">
    <property type="nucleotide sequence ID" value="NZ_JBHTBI010000107.1"/>
</dbReference>
<name>A0ABW2VSS8_9ACTN</name>
<accession>A0ABW2VSS8</accession>
<dbReference type="Proteomes" id="UP001596957">
    <property type="component" value="Unassembled WGS sequence"/>
</dbReference>
<sequence length="250" mass="26533">MHIEERDGVLVITIDRPKVRNAINGATARALVDAFDQLDARDDLMVGVLTGTGGTFSAGMDLKAYAAGDTPVIPGRGFAGLTRTHLHTPLIAAVEGWALGGGTEMALACDLIVAAEDATFGLTEVTFGLVPPEGGIVRLPERIPRNIAVEILLTGDPLSAERAHQLGLVNHLTPPGETLTKAVEVAHRIARNAPLSIAAVKRAVNERTAYGDQDAFRQQDQLVAPVLASHDAQEGAHAFAEKRPPRWEGR</sequence>
<evidence type="ECO:0000313" key="3">
    <source>
        <dbReference type="EMBL" id="MFD0287506.1"/>
    </source>
</evidence>
<organism evidence="3 4">
    <name type="scientific">Streptomyces lutosisoli</name>
    <dbReference type="NCBI Taxonomy" id="2665721"/>
    <lineage>
        <taxon>Bacteria</taxon>
        <taxon>Bacillati</taxon>
        <taxon>Actinomycetota</taxon>
        <taxon>Actinomycetes</taxon>
        <taxon>Kitasatosporales</taxon>
        <taxon>Streptomycetaceae</taxon>
        <taxon>Streptomyces</taxon>
    </lineage>
</organism>